<organism evidence="2 3">
    <name type="scientific">Acuticoccus sediminis</name>
    <dbReference type="NCBI Taxonomy" id="2184697"/>
    <lineage>
        <taxon>Bacteria</taxon>
        <taxon>Pseudomonadati</taxon>
        <taxon>Pseudomonadota</taxon>
        <taxon>Alphaproteobacteria</taxon>
        <taxon>Hyphomicrobiales</taxon>
        <taxon>Amorphaceae</taxon>
        <taxon>Acuticoccus</taxon>
    </lineage>
</organism>
<dbReference type="PANTHER" id="PTHR11365">
    <property type="entry name" value="5-OXOPROLINASE RELATED"/>
    <property type="match status" value="1"/>
</dbReference>
<dbReference type="Proteomes" id="UP000249590">
    <property type="component" value="Unassembled WGS sequence"/>
</dbReference>
<evidence type="ECO:0000259" key="1">
    <source>
        <dbReference type="Pfam" id="PF02538"/>
    </source>
</evidence>
<proteinExistence type="predicted"/>
<keyword evidence="3" id="KW-1185">Reference proteome</keyword>
<gene>
    <name evidence="2" type="ORF">DLJ53_28560</name>
</gene>
<dbReference type="OrthoDB" id="9761586at2"/>
<dbReference type="RefSeq" id="WP_111351638.1">
    <property type="nucleotide sequence ID" value="NZ_QHHQ01000008.1"/>
</dbReference>
<evidence type="ECO:0000313" key="2">
    <source>
        <dbReference type="EMBL" id="RAH97792.1"/>
    </source>
</evidence>
<evidence type="ECO:0000313" key="3">
    <source>
        <dbReference type="Proteomes" id="UP000249590"/>
    </source>
</evidence>
<dbReference type="InterPro" id="IPR003692">
    <property type="entry name" value="Hydantoinase_B"/>
</dbReference>
<feature type="domain" description="Hydantoinase B/oxoprolinase" evidence="1">
    <location>
        <begin position="8"/>
        <end position="516"/>
    </location>
</feature>
<dbReference type="InterPro" id="IPR045079">
    <property type="entry name" value="Oxoprolinase-like"/>
</dbReference>
<dbReference type="EMBL" id="QHHQ01000008">
    <property type="protein sequence ID" value="RAH97792.1"/>
    <property type="molecule type" value="Genomic_DNA"/>
</dbReference>
<dbReference type="PANTHER" id="PTHR11365:SF23">
    <property type="entry name" value="HYPOTHETICAL 5-OXOPROLINASE (EUROFUNG)-RELATED"/>
    <property type="match status" value="1"/>
</dbReference>
<comment type="caution">
    <text evidence="2">The sequence shown here is derived from an EMBL/GenBank/DDBJ whole genome shotgun (WGS) entry which is preliminary data.</text>
</comment>
<dbReference type="AlphaFoldDB" id="A0A8B2NJH1"/>
<dbReference type="Pfam" id="PF02538">
    <property type="entry name" value="Hydantoinase_B"/>
    <property type="match status" value="1"/>
</dbReference>
<name>A0A8B2NJH1_9HYPH</name>
<protein>
    <submittedName>
        <fullName evidence="2">Hydantoinase</fullName>
    </submittedName>
</protein>
<reference evidence="2 3" key="1">
    <citation type="submission" date="2018-05" db="EMBL/GenBank/DDBJ databases">
        <title>Acuticoccus sediminis sp. nov., isolated from deep-sea sediment of Indian Ocean.</title>
        <authorList>
            <person name="Liu X."/>
            <person name="Lai Q."/>
            <person name="Du Y."/>
            <person name="Sun F."/>
            <person name="Zhang X."/>
            <person name="Wang S."/>
            <person name="Shao Z."/>
        </authorList>
    </citation>
    <scope>NUCLEOTIDE SEQUENCE [LARGE SCALE GENOMIC DNA]</scope>
    <source>
        <strain evidence="2 3">PTG4-2</strain>
    </source>
</reference>
<accession>A0A8B2NJH1</accession>
<dbReference type="GO" id="GO:0017168">
    <property type="term" value="F:5-oxoprolinase (ATP-hydrolyzing) activity"/>
    <property type="evidence" value="ECO:0007669"/>
    <property type="project" value="TreeGrafter"/>
</dbReference>
<dbReference type="GO" id="GO:0006749">
    <property type="term" value="P:glutathione metabolic process"/>
    <property type="evidence" value="ECO:0007669"/>
    <property type="project" value="TreeGrafter"/>
</dbReference>
<sequence length="551" mass="58340">MSDTAGFDAVDLSILWERLVSITDEGATALIRTSFSTLVREGFDLSVLIFDADARMIAQSTKCIPVFIGTAPITLSHMLAKFPGETLDPGDVVISNDPTIGTGHMYDLAVMRPIFRDGALAGYAMSITHLPDIGGMGFSVSAREIYHEGLRLPITKLMVKGELNADLMELIKLNVRVPEQVAGDIHANLACTAVVVRQVLEFMDEYGLDSLAALADEILAQSENAVRQALLRMPDAEYTSEADVEAYDEIRTLRCRVVKKGDRLRIDFEGTGPCVGAGINVPFPYTRAMALYAIKCITTPSIPNNDGATALIEVVAPVGSILAAVPPAPSAGRHTIGHFVVPLIFDAMARIVPDRVMAASGLIDIMTFQGRHADGREMAANYFVSGGFGALQDLDGRQTTPGSSNMGTTPIEVFEPLSGLLVEEKALLPDSGGAGTFRGGAGQTVVLVNASGNDMVLFSMANRTRFAAEGLFGGLPGAKRSHMIDGQEVVGQGRHVMPPGSRLTLRQAGGGGYGPPEGRSTADIEKDIDDGFLTRDGAVAAYGERARGAGG</sequence>
<dbReference type="GO" id="GO:0005829">
    <property type="term" value="C:cytosol"/>
    <property type="evidence" value="ECO:0007669"/>
    <property type="project" value="TreeGrafter"/>
</dbReference>